<dbReference type="WBParaSite" id="TCLT_0001074301-mRNA-1">
    <property type="protein sequence ID" value="TCLT_0001074301-mRNA-1"/>
    <property type="gene ID" value="TCLT_0001074301"/>
</dbReference>
<evidence type="ECO:0000313" key="11">
    <source>
        <dbReference type="Proteomes" id="UP000276776"/>
    </source>
</evidence>
<dbReference type="OrthoDB" id="527990at2759"/>
<dbReference type="GO" id="GO:0006508">
    <property type="term" value="P:proteolysis"/>
    <property type="evidence" value="ECO:0007669"/>
    <property type="project" value="UniProtKB-KW"/>
</dbReference>
<name>A0A0N5DC24_THECL</name>
<proteinExistence type="inferred from homology"/>
<dbReference type="GO" id="GO:0046872">
    <property type="term" value="F:metal ion binding"/>
    <property type="evidence" value="ECO:0007669"/>
    <property type="project" value="UniProtKB-KW"/>
</dbReference>
<dbReference type="Pfam" id="PF01457">
    <property type="entry name" value="Peptidase_M8"/>
    <property type="match status" value="1"/>
</dbReference>
<evidence type="ECO:0000256" key="6">
    <source>
        <dbReference type="ARBA" id="ARBA00023049"/>
    </source>
</evidence>
<protein>
    <recommendedName>
        <fullName evidence="9">Leishmanolysin-like peptidase</fullName>
        <ecNumber evidence="9">3.4.24.-</ecNumber>
    </recommendedName>
</protein>
<keyword evidence="3 8" id="KW-0479">Metal-binding</keyword>
<keyword evidence="5 8" id="KW-0862">Zinc</keyword>
<dbReference type="PANTHER" id="PTHR10942">
    <property type="entry name" value="LEISHMANOLYSIN-LIKE PEPTIDASE"/>
    <property type="match status" value="1"/>
</dbReference>
<comment type="similarity">
    <text evidence="1 9">Belongs to the peptidase M8 family.</text>
</comment>
<dbReference type="Proteomes" id="UP000276776">
    <property type="component" value="Unassembled WGS sequence"/>
</dbReference>
<dbReference type="GO" id="GO:0007155">
    <property type="term" value="P:cell adhesion"/>
    <property type="evidence" value="ECO:0007669"/>
    <property type="project" value="InterPro"/>
</dbReference>
<evidence type="ECO:0000313" key="10">
    <source>
        <dbReference type="EMBL" id="VDN08439.1"/>
    </source>
</evidence>
<keyword evidence="2 9" id="KW-0645">Protease</keyword>
<dbReference type="EMBL" id="UYYF01005302">
    <property type="protein sequence ID" value="VDN08439.1"/>
    <property type="molecule type" value="Genomic_DNA"/>
</dbReference>
<dbReference type="OMA" id="FRHEIMH"/>
<feature type="active site" evidence="7">
    <location>
        <position position="174"/>
    </location>
</feature>
<sequence length="324" mass="37286">MKTNLVLLLNQIPHWEPLKIGVVSEKAMFQLSPKLLNGLRVGILKMHYLINVWYSLENNKLNVESFANCTPHWHAILKKQFWIGTMNKWQKFDQFSATNQINLTFYNVNFLLFLQVSVSSVDIQRCENDDGLLGIASPCALIRDNPPTAGQLSLCAMNRRWTSFQAVEDFFRHEILHALGFGLINPKKRLTSSREFQWTDASGSQQVTAVYMDFQDNAVIAARNHFKCQNLRGVEADDEDRIHLNEYIYGNELMTPILSNGKNYFTKISASILEATRNGKKQWYKTNESLVLAETKAYWYGRKWGCVFAESSCYDYINSQINNG</sequence>
<feature type="binding site" evidence="8">
    <location>
        <position position="243"/>
    </location>
    <ligand>
        <name>Zn(2+)</name>
        <dbReference type="ChEBI" id="CHEBI:29105"/>
        <note>catalytic</note>
    </ligand>
</feature>
<accession>A0A0N5DC24</accession>
<evidence type="ECO:0000256" key="5">
    <source>
        <dbReference type="ARBA" id="ARBA00022833"/>
    </source>
</evidence>
<keyword evidence="4 9" id="KW-0378">Hydrolase</keyword>
<dbReference type="PANTHER" id="PTHR10942:SF44">
    <property type="entry name" value="LEISHMANOLYSIN-LIKE PEPTIDASE"/>
    <property type="match status" value="1"/>
</dbReference>
<dbReference type="SUPFAM" id="SSF55486">
    <property type="entry name" value="Metalloproteases ('zincins'), catalytic domain"/>
    <property type="match status" value="1"/>
</dbReference>
<dbReference type="AlphaFoldDB" id="A0A0N5DC24"/>
<dbReference type="EC" id="3.4.24.-" evidence="9"/>
<dbReference type="GO" id="GO:0005737">
    <property type="term" value="C:cytoplasm"/>
    <property type="evidence" value="ECO:0007669"/>
    <property type="project" value="TreeGrafter"/>
</dbReference>
<evidence type="ECO:0000256" key="4">
    <source>
        <dbReference type="ARBA" id="ARBA00022801"/>
    </source>
</evidence>
<keyword evidence="6 8" id="KW-0482">Metalloprotease</keyword>
<evidence type="ECO:0000256" key="3">
    <source>
        <dbReference type="ARBA" id="ARBA00022723"/>
    </source>
</evidence>
<evidence type="ECO:0000256" key="9">
    <source>
        <dbReference type="RuleBase" id="RU366077"/>
    </source>
</evidence>
<feature type="binding site" evidence="8">
    <location>
        <position position="173"/>
    </location>
    <ligand>
        <name>Zn(2+)</name>
        <dbReference type="ChEBI" id="CHEBI:29105"/>
        <note>catalytic</note>
    </ligand>
</feature>
<evidence type="ECO:0000313" key="12">
    <source>
        <dbReference type="WBParaSite" id="TCLT_0001074301-mRNA-1"/>
    </source>
</evidence>
<dbReference type="GO" id="GO:0016020">
    <property type="term" value="C:membrane"/>
    <property type="evidence" value="ECO:0007669"/>
    <property type="project" value="InterPro"/>
</dbReference>
<reference evidence="12" key="1">
    <citation type="submission" date="2017-02" db="UniProtKB">
        <authorList>
            <consortium name="WormBaseParasite"/>
        </authorList>
    </citation>
    <scope>IDENTIFICATION</scope>
</reference>
<evidence type="ECO:0000256" key="1">
    <source>
        <dbReference type="ARBA" id="ARBA00005860"/>
    </source>
</evidence>
<dbReference type="InterPro" id="IPR001577">
    <property type="entry name" value="Peptidase_M8"/>
</dbReference>
<dbReference type="GO" id="GO:0004222">
    <property type="term" value="F:metalloendopeptidase activity"/>
    <property type="evidence" value="ECO:0007669"/>
    <property type="project" value="UniProtKB-UniRule"/>
</dbReference>
<comment type="cofactor">
    <cofactor evidence="8 9">
        <name>Zn(2+)</name>
        <dbReference type="ChEBI" id="CHEBI:29105"/>
    </cofactor>
    <text evidence="8 9">Binds 1 zinc ion per subunit.</text>
</comment>
<feature type="binding site" evidence="8">
    <location>
        <position position="177"/>
    </location>
    <ligand>
        <name>Zn(2+)</name>
        <dbReference type="ChEBI" id="CHEBI:29105"/>
        <note>catalytic</note>
    </ligand>
</feature>
<evidence type="ECO:0000256" key="8">
    <source>
        <dbReference type="PIRSR" id="PIRSR601577-2"/>
    </source>
</evidence>
<dbReference type="Gene3D" id="3.90.132.10">
    <property type="entry name" value="Leishmanolysin , domain 2"/>
    <property type="match status" value="1"/>
</dbReference>
<evidence type="ECO:0000256" key="7">
    <source>
        <dbReference type="PIRSR" id="PIRSR601577-1"/>
    </source>
</evidence>
<organism evidence="12">
    <name type="scientific">Thelazia callipaeda</name>
    <name type="common">Oriental eyeworm</name>
    <name type="synonym">Parasitic nematode</name>
    <dbReference type="NCBI Taxonomy" id="103827"/>
    <lineage>
        <taxon>Eukaryota</taxon>
        <taxon>Metazoa</taxon>
        <taxon>Ecdysozoa</taxon>
        <taxon>Nematoda</taxon>
        <taxon>Chromadorea</taxon>
        <taxon>Rhabditida</taxon>
        <taxon>Spirurina</taxon>
        <taxon>Spiruromorpha</taxon>
        <taxon>Thelazioidea</taxon>
        <taxon>Thelaziidae</taxon>
        <taxon>Thelazia</taxon>
    </lineage>
</organism>
<gene>
    <name evidence="10" type="ORF">TCLT_LOCUS10725</name>
</gene>
<reference evidence="10 11" key="2">
    <citation type="submission" date="2018-11" db="EMBL/GenBank/DDBJ databases">
        <authorList>
            <consortium name="Pathogen Informatics"/>
        </authorList>
    </citation>
    <scope>NUCLEOTIDE SEQUENCE [LARGE SCALE GENOMIC DNA]</scope>
</reference>
<evidence type="ECO:0000256" key="2">
    <source>
        <dbReference type="ARBA" id="ARBA00022670"/>
    </source>
</evidence>
<keyword evidence="11" id="KW-1185">Reference proteome</keyword>